<feature type="compositionally biased region" description="Basic and acidic residues" evidence="1">
    <location>
        <begin position="1163"/>
        <end position="1173"/>
    </location>
</feature>
<feature type="compositionally biased region" description="Low complexity" evidence="1">
    <location>
        <begin position="464"/>
        <end position="474"/>
    </location>
</feature>
<feature type="region of interest" description="Disordered" evidence="1">
    <location>
        <begin position="464"/>
        <end position="486"/>
    </location>
</feature>
<evidence type="ECO:0000313" key="3">
    <source>
        <dbReference type="EMBL" id="MYR35516.1"/>
    </source>
</evidence>
<feature type="region of interest" description="Disordered" evidence="1">
    <location>
        <begin position="294"/>
        <end position="339"/>
    </location>
</feature>
<evidence type="ECO:0000313" key="4">
    <source>
        <dbReference type="Proteomes" id="UP000467124"/>
    </source>
</evidence>
<evidence type="ECO:0000256" key="1">
    <source>
        <dbReference type="SAM" id="MobiDB-lite"/>
    </source>
</evidence>
<dbReference type="InterPro" id="IPR046538">
    <property type="entry name" value="DUF6603"/>
</dbReference>
<dbReference type="AlphaFoldDB" id="A0A7K2J082"/>
<dbReference type="Pfam" id="PF20248">
    <property type="entry name" value="DUF6603"/>
    <property type="match status" value="1"/>
</dbReference>
<feature type="region of interest" description="Disordered" evidence="1">
    <location>
        <begin position="150"/>
        <end position="206"/>
    </location>
</feature>
<comment type="caution">
    <text evidence="3">The sequence shown here is derived from an EMBL/GenBank/DDBJ whole genome shotgun (WGS) entry which is preliminary data.</text>
</comment>
<sequence>MAVTYGDLKSWLDTVKINSRLDLTPNRHGRVKGILDLIDFAAVDQAAGAASTVVQVDRKSDLSLTGTLPKGGLEVTLEFTLEDSKSTDEKPKSDDGGSKSTEKGSEPADTTPVTGVSLTISLDTDHSVWGALTDVGLKSPKLVFAAEKVTKNDDEASETEKKPPKADDELSENTEEKRSEATEEKKHEETEEKGSETEEKSPKGVRKRLTVELVLKTSPELRASCELGFEKKKRTSYLFRVARADKTPFSLVDALSRLGMTGVDEFGRLLPSATGLRLDYTPGGEDVEVMITADSTEEEEEEEEESTEEENESTDEDDEKKESAEEKKSTDDDDEAPEGFTWGLALLPETEGKRPLLLSASFPLGDLARLSRLDLVEGQVPKDADLSLDAVTVIGATAPIPEDALTKVGTVLEAHGAPKVPGSGDLAKGLRVGLDFTLLKEKRSVVVLGRKKDEPAPYAVSAAEIEPAADDPAPVRSDSSSSEVQRPLGPLHIDRVGLRLAVPEDDSEATRVLLDIDAALVAAGFELRATGLAIGLTITKNPRVTVELSGLGATFSRDPLTITGAFVKRDRKGYAYDYEGLLLVKAEKWGLLAVGSYARLKDTEKRPGYTSLFVFGGLAGKIAGPPPVVFTGLALGGGYNSRVELPEADGVSDFPFVQALADMPGFVGDPPDPLSTLEKITGGAEDSKDAVVLPEPGDLWFTAGVAATIAETVAVQALLIAQFGPDDFSVALLGAMNADFPAQRKKKAESGKKGPKAPATASEDADTPRVAHIELGFRALYEHAKRRLALTAALSDNSWVIHPDCKLTGGAAVYVWFPGSDHAGDFVATVGGYHPAYRPPSHYPQQVPRLGLDWSVSSAVRIKGELYAAVTPKVGMVGGRLSIDFASGGLHAWLDAGFDAIVRWAPLYFDLRMWISIGASYTARVLWWDVTIRAEVGAYLNVWGPATGGTVRVEVGPFSKSIDFGEPRRLQREPLPWADFHARQLPADPLGISPMDGLLTDPTRPEATKGGRWLVSTDGFSFSTRSALPSTGWSHGDDTAPRGRAPLTVGPMGDAQVAITQHVKVTRGGTTVTGWEASEITGAFPMALWAAQEGAGNALPGPGEPQTVSCTSGIQVSAPPPTTKGQSLTADGEAVQFSDERCAANPLNLTEGEYAADENVTSPEKDKGKARTELEKTLKKLNLLVETV</sequence>
<feature type="region of interest" description="Disordered" evidence="1">
    <location>
        <begin position="81"/>
        <end position="114"/>
    </location>
</feature>
<organism evidence="3 4">
    <name type="scientific">Nocardiopsis alba</name>
    <dbReference type="NCBI Taxonomy" id="53437"/>
    <lineage>
        <taxon>Bacteria</taxon>
        <taxon>Bacillati</taxon>
        <taxon>Actinomycetota</taxon>
        <taxon>Actinomycetes</taxon>
        <taxon>Streptosporangiales</taxon>
        <taxon>Nocardiopsidaceae</taxon>
        <taxon>Nocardiopsis</taxon>
    </lineage>
</organism>
<feature type="compositionally biased region" description="Basic and acidic residues" evidence="1">
    <location>
        <begin position="150"/>
        <end position="202"/>
    </location>
</feature>
<feature type="compositionally biased region" description="Basic and acidic residues" evidence="1">
    <location>
        <begin position="82"/>
        <end position="106"/>
    </location>
</feature>
<reference evidence="3 4" key="1">
    <citation type="journal article" date="2019" name="Nat. Commun.">
        <title>The antimicrobial potential of Streptomyces from insect microbiomes.</title>
        <authorList>
            <person name="Chevrette M.G."/>
            <person name="Carlson C.M."/>
            <person name="Ortega H.E."/>
            <person name="Thomas C."/>
            <person name="Ananiev G.E."/>
            <person name="Barns K.J."/>
            <person name="Book A.J."/>
            <person name="Cagnazzo J."/>
            <person name="Carlos C."/>
            <person name="Flanigan W."/>
            <person name="Grubbs K.J."/>
            <person name="Horn H.A."/>
            <person name="Hoffmann F.M."/>
            <person name="Klassen J.L."/>
            <person name="Knack J.J."/>
            <person name="Lewin G.R."/>
            <person name="McDonald B.R."/>
            <person name="Muller L."/>
            <person name="Melo W.G.P."/>
            <person name="Pinto-Tomas A.A."/>
            <person name="Schmitz A."/>
            <person name="Wendt-Pienkowski E."/>
            <person name="Wildman S."/>
            <person name="Zhao M."/>
            <person name="Zhang F."/>
            <person name="Bugni T.S."/>
            <person name="Andes D.R."/>
            <person name="Pupo M.T."/>
            <person name="Currie C.R."/>
        </authorList>
    </citation>
    <scope>NUCLEOTIDE SEQUENCE [LARGE SCALE GENOMIC DNA]</scope>
    <source>
        <strain evidence="3 4">SID5840</strain>
    </source>
</reference>
<feature type="domain" description="DUF6603" evidence="2">
    <location>
        <begin position="484"/>
        <end position="1025"/>
    </location>
</feature>
<evidence type="ECO:0000259" key="2">
    <source>
        <dbReference type="Pfam" id="PF20248"/>
    </source>
</evidence>
<feature type="compositionally biased region" description="Basic and acidic residues" evidence="1">
    <location>
        <begin position="320"/>
        <end position="330"/>
    </location>
</feature>
<feature type="region of interest" description="Disordered" evidence="1">
    <location>
        <begin position="743"/>
        <end position="765"/>
    </location>
</feature>
<dbReference type="EMBL" id="WWHY01000001">
    <property type="protein sequence ID" value="MYR35516.1"/>
    <property type="molecule type" value="Genomic_DNA"/>
</dbReference>
<feature type="region of interest" description="Disordered" evidence="1">
    <location>
        <begin position="1148"/>
        <end position="1173"/>
    </location>
</feature>
<feature type="compositionally biased region" description="Acidic residues" evidence="1">
    <location>
        <begin position="295"/>
        <end position="319"/>
    </location>
</feature>
<dbReference type="RefSeq" id="WP_161112134.1">
    <property type="nucleotide sequence ID" value="NZ_WWHY01000001.1"/>
</dbReference>
<proteinExistence type="predicted"/>
<protein>
    <recommendedName>
        <fullName evidence="2">DUF6603 domain-containing protein</fullName>
    </recommendedName>
</protein>
<dbReference type="Proteomes" id="UP000467124">
    <property type="component" value="Unassembled WGS sequence"/>
</dbReference>
<name>A0A7K2J082_9ACTN</name>
<gene>
    <name evidence="3" type="ORF">GTW20_25450</name>
</gene>
<accession>A0A7K2J082</accession>